<evidence type="ECO:0000256" key="4">
    <source>
        <dbReference type="ARBA" id="ARBA00023316"/>
    </source>
</evidence>
<comment type="pathway">
    <text evidence="5">Cell wall biogenesis; teichoic acid biosynthesis.</text>
</comment>
<dbReference type="NCBIfam" id="TIGR00696">
    <property type="entry name" value="wecG_tagA_cpsF"/>
    <property type="match status" value="1"/>
</dbReference>
<dbReference type="UniPathway" id="UPA00632"/>
<gene>
    <name evidence="6" type="ORF">FYJ62_00850</name>
</gene>
<proteinExistence type="inferred from homology"/>
<name>A0A6A8MAW2_9LACO</name>
<comment type="caution">
    <text evidence="6">The sequence shown here is derived from an EMBL/GenBank/DDBJ whole genome shotgun (WGS) entry which is preliminary data.</text>
</comment>
<organism evidence="6 7">
    <name type="scientific">Lactobacillus porci</name>
    <dbReference type="NCBI Taxonomy" id="2012477"/>
    <lineage>
        <taxon>Bacteria</taxon>
        <taxon>Bacillati</taxon>
        <taxon>Bacillota</taxon>
        <taxon>Bacilli</taxon>
        <taxon>Lactobacillales</taxon>
        <taxon>Lactobacillaceae</taxon>
        <taxon>Lactobacillus</taxon>
    </lineage>
</organism>
<dbReference type="GO" id="GO:0047244">
    <property type="term" value="F:N-acetylglucosaminyldiphosphoundecaprenol N-acetyl-beta-D-mannosaminyltransferase activity"/>
    <property type="evidence" value="ECO:0007669"/>
    <property type="project" value="UniProtKB-UniRule"/>
</dbReference>
<dbReference type="EC" id="2.4.1.187" evidence="5"/>
<accession>A0A6A8MAW2</accession>
<dbReference type="PANTHER" id="PTHR34136">
    <property type="match status" value="1"/>
</dbReference>
<comment type="catalytic activity">
    <reaction evidence="5">
        <text>UDP-N-acetyl-alpha-D-mannosamine + N-acetyl-alpha-D-glucosaminyl-di-trans,octa-cis-undecaprenyl diphosphate = N-acetyl-beta-D-mannosaminyl-(1-&gt;4)-N-acetyl-alpha-D-glucosaminyl di-trans,octa-cis-undecaprenyl diphosphate + UDP + H(+)</text>
        <dbReference type="Rhea" id="RHEA:16053"/>
        <dbReference type="ChEBI" id="CHEBI:15378"/>
        <dbReference type="ChEBI" id="CHEBI:58223"/>
        <dbReference type="ChEBI" id="CHEBI:62959"/>
        <dbReference type="ChEBI" id="CHEBI:68623"/>
        <dbReference type="ChEBI" id="CHEBI:132210"/>
        <dbReference type="EC" id="2.4.1.187"/>
    </reaction>
</comment>
<evidence type="ECO:0000256" key="5">
    <source>
        <dbReference type="HAMAP-Rule" id="MF_02070"/>
    </source>
</evidence>
<dbReference type="RefSeq" id="WP_154546887.1">
    <property type="nucleotide sequence ID" value="NZ_VUMX01000001.1"/>
</dbReference>
<dbReference type="EMBL" id="VUMX01000001">
    <property type="protein sequence ID" value="MST86233.1"/>
    <property type="molecule type" value="Genomic_DNA"/>
</dbReference>
<comment type="similarity">
    <text evidence="5">Belongs to the glycosyltransferase 26 family. TagA/TarA subfamily.</text>
</comment>
<keyword evidence="4 5" id="KW-0961">Cell wall biogenesis/degradation</keyword>
<dbReference type="PANTHER" id="PTHR34136:SF1">
    <property type="entry name" value="UDP-N-ACETYL-D-MANNOSAMINURONIC ACID TRANSFERASE"/>
    <property type="match status" value="1"/>
</dbReference>
<dbReference type="GO" id="GO:0071555">
    <property type="term" value="P:cell wall organization"/>
    <property type="evidence" value="ECO:0007669"/>
    <property type="project" value="UniProtKB-KW"/>
</dbReference>
<keyword evidence="7" id="KW-1185">Reference proteome</keyword>
<evidence type="ECO:0000256" key="2">
    <source>
        <dbReference type="ARBA" id="ARBA00022679"/>
    </source>
</evidence>
<comment type="function">
    <text evidence="5">Catalyzes the conversion of GlcNAc-PP-undecaprenol into ManNAc-GlcNAc-PP-undecaprenol, the first committed lipid intermediate in the de novo synthesis of teichoic acid.</text>
</comment>
<keyword evidence="2 5" id="KW-0808">Transferase</keyword>
<evidence type="ECO:0000313" key="6">
    <source>
        <dbReference type="EMBL" id="MST86233.1"/>
    </source>
</evidence>
<dbReference type="OrthoDB" id="9771846at2"/>
<dbReference type="Proteomes" id="UP000438120">
    <property type="component" value="Unassembled WGS sequence"/>
</dbReference>
<dbReference type="GO" id="GO:0019350">
    <property type="term" value="P:teichoic acid biosynthetic process"/>
    <property type="evidence" value="ECO:0007669"/>
    <property type="project" value="UniProtKB-UniRule"/>
</dbReference>
<reference evidence="6 7" key="1">
    <citation type="submission" date="2019-08" db="EMBL/GenBank/DDBJ databases">
        <title>In-depth cultivation of the pig gut microbiome towards novel bacterial diversity and tailored functional studies.</title>
        <authorList>
            <person name="Wylensek D."/>
            <person name="Hitch T.C.A."/>
            <person name="Clavel T."/>
        </authorList>
    </citation>
    <scope>NUCLEOTIDE SEQUENCE [LARGE SCALE GENOMIC DNA]</scope>
    <source>
        <strain evidence="6 7">Bifido-178-WT-2B</strain>
    </source>
</reference>
<evidence type="ECO:0000256" key="1">
    <source>
        <dbReference type="ARBA" id="ARBA00022676"/>
    </source>
</evidence>
<sequence length="249" mass="28386">MANRAKRAKVNILGVSFDKLTMQQYQQEFLDRIDRREPTMIVTANPEIVMTAKDDADYRKIINDVADYVTADGIGVVKAAKMLDEEIPERVAGYDLFTWFMKLADQKRLRVYLIGAKPAVIQAVQAKVKQNYPGIKLVGAEDGYSKDSLDLIAGRIKQTKPDMVFAALGFPKQEKMLAILRREQVPAILMGVGGSFDVFSGMSKRAPKLFIDAHLEWFYRLLREPTRLGRMMILPKFVQEVKRSKRKQK</sequence>
<evidence type="ECO:0000313" key="7">
    <source>
        <dbReference type="Proteomes" id="UP000438120"/>
    </source>
</evidence>
<dbReference type="AlphaFoldDB" id="A0A6A8MAW2"/>
<dbReference type="InterPro" id="IPR034714">
    <property type="entry name" value="TagA_TarA"/>
</dbReference>
<evidence type="ECO:0000256" key="3">
    <source>
        <dbReference type="ARBA" id="ARBA00022944"/>
    </source>
</evidence>
<dbReference type="InterPro" id="IPR004629">
    <property type="entry name" value="WecG_TagA_CpsF"/>
</dbReference>
<dbReference type="CDD" id="cd06533">
    <property type="entry name" value="Glyco_transf_WecG_TagA"/>
    <property type="match status" value="1"/>
</dbReference>
<dbReference type="HAMAP" id="MF_02070">
    <property type="entry name" value="TagA_TarA"/>
    <property type="match status" value="1"/>
</dbReference>
<dbReference type="Pfam" id="PF03808">
    <property type="entry name" value="Glyco_tran_WecG"/>
    <property type="match status" value="1"/>
</dbReference>
<keyword evidence="3 5" id="KW-0777">Teichoic acid biosynthesis</keyword>
<keyword evidence="1 5" id="KW-0328">Glycosyltransferase</keyword>
<protein>
    <recommendedName>
        <fullName evidence="5">N-acetylglucosaminyldiphosphoundecaprenol N-acetyl-beta-D-mannosaminyltransferase</fullName>
        <ecNumber evidence="5">2.4.1.187</ecNumber>
    </recommendedName>
    <alternativeName>
        <fullName evidence="5">N-acetylmannosaminyltransferase</fullName>
    </alternativeName>
    <alternativeName>
        <fullName evidence="5">UDP-N-acetylmannosamine transferase</fullName>
    </alternativeName>
    <alternativeName>
        <fullName evidence="5">UDP-N-acetylmannosamine:N-acetylglucosaminyl pyrophosphorylundecaprenol N-acetylmannosaminyltransferase</fullName>
    </alternativeName>
</protein>